<dbReference type="SUPFAM" id="SSF48576">
    <property type="entry name" value="Terpenoid synthases"/>
    <property type="match status" value="1"/>
</dbReference>
<evidence type="ECO:0000313" key="2">
    <source>
        <dbReference type="Proteomes" id="UP000594263"/>
    </source>
</evidence>
<dbReference type="InterPro" id="IPR044844">
    <property type="entry name" value="Trans_IPPS_euk-type"/>
</dbReference>
<keyword evidence="2" id="KW-1185">Reference proteome</keyword>
<protein>
    <recommendedName>
        <fullName evidence="3">Squalene synthase</fullName>
    </recommendedName>
</protein>
<dbReference type="EnsemblPlants" id="Kaladp0046s0244.1.v1.1">
    <property type="protein sequence ID" value="Kaladp0046s0244.1.v1.1"/>
    <property type="gene ID" value="Kaladp0046s0244.v1.1"/>
</dbReference>
<sequence>MAAPNLEKMTLRWLEKKQIPTEPHWAFCYTMLHKVSRSFAFVIQQLGPELRDAVCIFYLVLRVLDTVEDNTSIATEIRRFAFLLLVHTRVFK</sequence>
<evidence type="ECO:0008006" key="3">
    <source>
        <dbReference type="Google" id="ProtNLM"/>
    </source>
</evidence>
<organism evidence="1 2">
    <name type="scientific">Kalanchoe fedtschenkoi</name>
    <name type="common">Lavender scallops</name>
    <name type="synonym">South American air plant</name>
    <dbReference type="NCBI Taxonomy" id="63787"/>
    <lineage>
        <taxon>Eukaryota</taxon>
        <taxon>Viridiplantae</taxon>
        <taxon>Streptophyta</taxon>
        <taxon>Embryophyta</taxon>
        <taxon>Tracheophyta</taxon>
        <taxon>Spermatophyta</taxon>
        <taxon>Magnoliopsida</taxon>
        <taxon>eudicotyledons</taxon>
        <taxon>Gunneridae</taxon>
        <taxon>Pentapetalae</taxon>
        <taxon>Saxifragales</taxon>
        <taxon>Crassulaceae</taxon>
        <taxon>Kalanchoe</taxon>
    </lineage>
</organism>
<evidence type="ECO:0000313" key="1">
    <source>
        <dbReference type="EnsemblPlants" id="Kaladp0046s0244.1.v1.1"/>
    </source>
</evidence>
<dbReference type="Gramene" id="Kaladp0046s0244.1.v1.1">
    <property type="protein sequence ID" value="Kaladp0046s0244.1.v1.1"/>
    <property type="gene ID" value="Kaladp0046s0244.v1.1"/>
</dbReference>
<dbReference type="PANTHER" id="PTHR11626">
    <property type="entry name" value="FARNESYL-DIPHOSPHATE FARNESYLTRANSFERASE"/>
    <property type="match status" value="1"/>
</dbReference>
<dbReference type="Gene3D" id="1.10.600.10">
    <property type="entry name" value="Farnesyl Diphosphate Synthase"/>
    <property type="match status" value="1"/>
</dbReference>
<proteinExistence type="predicted"/>
<reference evidence="1" key="1">
    <citation type="submission" date="2021-01" db="UniProtKB">
        <authorList>
            <consortium name="EnsemblPlants"/>
        </authorList>
    </citation>
    <scope>IDENTIFICATION</scope>
</reference>
<dbReference type="AlphaFoldDB" id="A0A7N0TWL7"/>
<dbReference type="PANTHER" id="PTHR11626:SF2">
    <property type="entry name" value="SQUALENE SYNTHASE"/>
    <property type="match status" value="1"/>
</dbReference>
<accession>A0A7N0TWL7</accession>
<dbReference type="Proteomes" id="UP000594263">
    <property type="component" value="Unplaced"/>
</dbReference>
<dbReference type="InterPro" id="IPR002060">
    <property type="entry name" value="Squ/phyt_synthse"/>
</dbReference>
<name>A0A7N0TWL7_KALFE</name>
<dbReference type="GO" id="GO:0045338">
    <property type="term" value="P:farnesyl diphosphate metabolic process"/>
    <property type="evidence" value="ECO:0007669"/>
    <property type="project" value="InterPro"/>
</dbReference>
<dbReference type="GO" id="GO:0005789">
    <property type="term" value="C:endoplasmic reticulum membrane"/>
    <property type="evidence" value="ECO:0007669"/>
    <property type="project" value="TreeGrafter"/>
</dbReference>
<dbReference type="InterPro" id="IPR008949">
    <property type="entry name" value="Isoprenoid_synthase_dom_sf"/>
</dbReference>
<dbReference type="GO" id="GO:0051996">
    <property type="term" value="F:squalene synthase [NAD(P)H] activity"/>
    <property type="evidence" value="ECO:0007669"/>
    <property type="project" value="InterPro"/>
</dbReference>
<dbReference type="Pfam" id="PF00494">
    <property type="entry name" value="SQS_PSY"/>
    <property type="match status" value="1"/>
</dbReference>